<keyword evidence="3" id="KW-0963">Cytoplasm</keyword>
<keyword evidence="4 6" id="KW-0175">Coiled coil</keyword>
<feature type="region of interest" description="Disordered" evidence="7">
    <location>
        <begin position="694"/>
        <end position="714"/>
    </location>
</feature>
<organism evidence="9 10">
    <name type="scientific">Heliocybe sulcata</name>
    <dbReference type="NCBI Taxonomy" id="5364"/>
    <lineage>
        <taxon>Eukaryota</taxon>
        <taxon>Fungi</taxon>
        <taxon>Dikarya</taxon>
        <taxon>Basidiomycota</taxon>
        <taxon>Agaricomycotina</taxon>
        <taxon>Agaricomycetes</taxon>
        <taxon>Gloeophyllales</taxon>
        <taxon>Gloeophyllaceae</taxon>
        <taxon>Heliocybe</taxon>
    </lineage>
</organism>
<gene>
    <name evidence="9" type="ORF">OE88DRAFT_1650841</name>
</gene>
<keyword evidence="10" id="KW-1185">Reference proteome</keyword>
<evidence type="ECO:0000256" key="2">
    <source>
        <dbReference type="ARBA" id="ARBA00004496"/>
    </source>
</evidence>
<dbReference type="AlphaFoldDB" id="A0A5C3NM25"/>
<evidence type="ECO:0000256" key="7">
    <source>
        <dbReference type="SAM" id="MobiDB-lite"/>
    </source>
</evidence>
<feature type="coiled-coil region" evidence="6">
    <location>
        <begin position="359"/>
        <end position="513"/>
    </location>
</feature>
<feature type="region of interest" description="Disordered" evidence="7">
    <location>
        <begin position="806"/>
        <end position="845"/>
    </location>
</feature>
<evidence type="ECO:0000259" key="8">
    <source>
        <dbReference type="PROSITE" id="PS50913"/>
    </source>
</evidence>
<evidence type="ECO:0000256" key="6">
    <source>
        <dbReference type="SAM" id="Coils"/>
    </source>
</evidence>
<dbReference type="OrthoDB" id="1926336at2759"/>
<evidence type="ECO:0000313" key="10">
    <source>
        <dbReference type="Proteomes" id="UP000305948"/>
    </source>
</evidence>
<proteinExistence type="predicted"/>
<dbReference type="InterPro" id="IPR051952">
    <property type="entry name" value="Golgi-autophagy_related"/>
</dbReference>
<sequence length="893" mass="100370">MFSQFRQAVENLAQPVRRSSQDFGEEEHRRSSSLDTQSLRQSLSLPSGQLADSALETLRKSLPSQRAGAGATSPRPSTPPTRRRPNLEERLKATFVLGDASNSTSPASATRVSSPVPVSNHPLSPGSVPLPDSPFHSPRGSLDIHRDNYASPTASHPLASPEPSSEPASVPAPAPIADHTETQLEQRLPEADIPLPADSPVPDSAQEEQQRPEELRSEDAEQPSADVGQPSSHGEGPNDTADAPLEEVAEPELVHGEVSNDKADAPVEEVSEPESVETSRSAATSANGAEVESLRERLKLVEQRFADVSTSFKRLQAEKRAADTILKEFTPLESMQDAEGLRAFLHNSKSQHEMAQAEIRRLNGSIALHDERLQELRDTHRLESSSQIDLIDQLRKQVTESEALLKASQNSNSTLEENLSSRKAEVTQLQAQIEKIKNSVKEEEEKRVKAVSLLKTVRQKLVKAEKDREDAAKEVAQLREREREDREKADAEKRKLRQEVEEANLERERALNGLKSQFDREVVLLRDRQEKEVNALRGQFELEGATARSLHEQEVSQKNATISSLENAVQTLRSEKDSFFDQLQMRQAEVESARSELETLQHQNTEHQYQLRELNERIGLLNEELAEARRDHDDTRARGTFTSAEEVAQLLSNTEAKYEIRIADLRRTVSALEKERDESETDWSRKFREKAKEMDELRRVVDSSSRRREERDGVVDELKAEGARLRKEAMAHQKQIAELQKAAERNGEAEDTEKQRVSELQTQISILQKQVEEFKGREAQLRAGNKTLREELRKVQSSAALLEKQRNPGVGYWGARPEDGRRSTTALSETNGSRPSSPSASAATDDEEVNIEYLRNVVLQFLEHKEMRPQLVRVLSTILRFTPQETRRLVAKV</sequence>
<feature type="compositionally biased region" description="Acidic residues" evidence="7">
    <location>
        <begin position="266"/>
        <end position="275"/>
    </location>
</feature>
<feature type="compositionally biased region" description="Low complexity" evidence="7">
    <location>
        <begin position="833"/>
        <end position="843"/>
    </location>
</feature>
<dbReference type="PANTHER" id="PTHR23157:SF25">
    <property type="entry name" value="GRIP AND COILED-COIL DOMAIN-CONTAINING PROTEIN 1"/>
    <property type="match status" value="1"/>
</dbReference>
<dbReference type="PROSITE" id="PS50913">
    <property type="entry name" value="GRIP"/>
    <property type="match status" value="1"/>
</dbReference>
<feature type="compositionally biased region" description="Polar residues" evidence="7">
    <location>
        <begin position="100"/>
        <end position="117"/>
    </location>
</feature>
<feature type="compositionally biased region" description="Basic and acidic residues" evidence="7">
    <location>
        <begin position="178"/>
        <end position="190"/>
    </location>
</feature>
<keyword evidence="5" id="KW-0472">Membrane</keyword>
<evidence type="ECO:0000256" key="3">
    <source>
        <dbReference type="ARBA" id="ARBA00022490"/>
    </source>
</evidence>
<feature type="region of interest" description="Disordered" evidence="7">
    <location>
        <begin position="1"/>
        <end position="291"/>
    </location>
</feature>
<evidence type="ECO:0000256" key="5">
    <source>
        <dbReference type="ARBA" id="ARBA00023136"/>
    </source>
</evidence>
<dbReference type="Gene3D" id="1.10.220.60">
    <property type="entry name" value="GRIP domain"/>
    <property type="match status" value="1"/>
</dbReference>
<protein>
    <recommendedName>
        <fullName evidence="8">GRIP domain-containing protein</fullName>
    </recommendedName>
</protein>
<comment type="subcellular location">
    <subcellularLocation>
        <location evidence="2">Cytoplasm</location>
    </subcellularLocation>
    <subcellularLocation>
        <location evidence="1">Endomembrane system</location>
        <topology evidence="1">Peripheral membrane protein</topology>
    </subcellularLocation>
</comment>
<dbReference type="EMBL" id="ML213503">
    <property type="protein sequence ID" value="TFK57208.1"/>
    <property type="molecule type" value="Genomic_DNA"/>
</dbReference>
<evidence type="ECO:0000313" key="9">
    <source>
        <dbReference type="EMBL" id="TFK57208.1"/>
    </source>
</evidence>
<dbReference type="GO" id="GO:0005794">
    <property type="term" value="C:Golgi apparatus"/>
    <property type="evidence" value="ECO:0007669"/>
    <property type="project" value="TreeGrafter"/>
</dbReference>
<reference evidence="9 10" key="1">
    <citation type="journal article" date="2019" name="Nat. Ecol. Evol.">
        <title>Megaphylogeny resolves global patterns of mushroom evolution.</title>
        <authorList>
            <person name="Varga T."/>
            <person name="Krizsan K."/>
            <person name="Foldi C."/>
            <person name="Dima B."/>
            <person name="Sanchez-Garcia M."/>
            <person name="Sanchez-Ramirez S."/>
            <person name="Szollosi G.J."/>
            <person name="Szarkandi J.G."/>
            <person name="Papp V."/>
            <person name="Albert L."/>
            <person name="Andreopoulos W."/>
            <person name="Angelini C."/>
            <person name="Antonin V."/>
            <person name="Barry K.W."/>
            <person name="Bougher N.L."/>
            <person name="Buchanan P."/>
            <person name="Buyck B."/>
            <person name="Bense V."/>
            <person name="Catcheside P."/>
            <person name="Chovatia M."/>
            <person name="Cooper J."/>
            <person name="Damon W."/>
            <person name="Desjardin D."/>
            <person name="Finy P."/>
            <person name="Geml J."/>
            <person name="Haridas S."/>
            <person name="Hughes K."/>
            <person name="Justo A."/>
            <person name="Karasinski D."/>
            <person name="Kautmanova I."/>
            <person name="Kiss B."/>
            <person name="Kocsube S."/>
            <person name="Kotiranta H."/>
            <person name="LaButti K.M."/>
            <person name="Lechner B.E."/>
            <person name="Liimatainen K."/>
            <person name="Lipzen A."/>
            <person name="Lukacs Z."/>
            <person name="Mihaltcheva S."/>
            <person name="Morgado L.N."/>
            <person name="Niskanen T."/>
            <person name="Noordeloos M.E."/>
            <person name="Ohm R.A."/>
            <person name="Ortiz-Santana B."/>
            <person name="Ovrebo C."/>
            <person name="Racz N."/>
            <person name="Riley R."/>
            <person name="Savchenko A."/>
            <person name="Shiryaev A."/>
            <person name="Soop K."/>
            <person name="Spirin V."/>
            <person name="Szebenyi C."/>
            <person name="Tomsovsky M."/>
            <person name="Tulloss R.E."/>
            <person name="Uehling J."/>
            <person name="Grigoriev I.V."/>
            <person name="Vagvolgyi C."/>
            <person name="Papp T."/>
            <person name="Martin F.M."/>
            <person name="Miettinen O."/>
            <person name="Hibbett D.S."/>
            <person name="Nagy L.G."/>
        </authorList>
    </citation>
    <scope>NUCLEOTIDE SEQUENCE [LARGE SCALE GENOMIC DNA]</scope>
    <source>
        <strain evidence="9 10">OMC1185</strain>
    </source>
</reference>
<feature type="compositionally biased region" description="Basic and acidic residues" evidence="7">
    <location>
        <begin position="252"/>
        <end position="265"/>
    </location>
</feature>
<evidence type="ECO:0000256" key="4">
    <source>
        <dbReference type="ARBA" id="ARBA00023054"/>
    </source>
</evidence>
<dbReference type="Proteomes" id="UP000305948">
    <property type="component" value="Unassembled WGS sequence"/>
</dbReference>
<dbReference type="PANTHER" id="PTHR23157">
    <property type="entry name" value="GRIP AND COILED-COIL DOMAIN-CONTAINING PROTEIN 1"/>
    <property type="match status" value="1"/>
</dbReference>
<dbReference type="STRING" id="5364.A0A5C3NM25"/>
<name>A0A5C3NM25_9AGAM</name>
<dbReference type="InterPro" id="IPR000237">
    <property type="entry name" value="GRIP_dom"/>
</dbReference>
<feature type="compositionally biased region" description="Polar residues" evidence="7">
    <location>
        <begin position="278"/>
        <end position="287"/>
    </location>
</feature>
<dbReference type="Pfam" id="PF01465">
    <property type="entry name" value="GRIP"/>
    <property type="match status" value="1"/>
</dbReference>
<feature type="compositionally biased region" description="Polar residues" evidence="7">
    <location>
        <begin position="33"/>
        <end position="47"/>
    </location>
</feature>
<feature type="compositionally biased region" description="Polar residues" evidence="7">
    <location>
        <begin position="823"/>
        <end position="832"/>
    </location>
</feature>
<dbReference type="Gene3D" id="1.10.287.1490">
    <property type="match status" value="1"/>
</dbReference>
<feature type="coiled-coil region" evidence="6">
    <location>
        <begin position="715"/>
        <end position="805"/>
    </location>
</feature>
<accession>A0A5C3NM25</accession>
<dbReference type="SMART" id="SM00755">
    <property type="entry name" value="Grip"/>
    <property type="match status" value="1"/>
</dbReference>
<feature type="compositionally biased region" description="Basic and acidic residues" evidence="7">
    <location>
        <begin position="208"/>
        <end position="219"/>
    </location>
</feature>
<feature type="domain" description="GRIP" evidence="8">
    <location>
        <begin position="844"/>
        <end position="892"/>
    </location>
</feature>
<feature type="coiled-coil region" evidence="6">
    <location>
        <begin position="555"/>
        <end position="682"/>
    </location>
</feature>
<evidence type="ECO:0000256" key="1">
    <source>
        <dbReference type="ARBA" id="ARBA00004184"/>
    </source>
</evidence>
<feature type="compositionally biased region" description="Low complexity" evidence="7">
    <location>
        <begin position="154"/>
        <end position="171"/>
    </location>
</feature>